<evidence type="ECO:0000313" key="4">
    <source>
        <dbReference type="EMBL" id="OGC07224.1"/>
    </source>
</evidence>
<organism evidence="4 5">
    <name type="scientific">candidate division WOR-1 bacterium RIFCSPLOWO2_02_FULL_46_20</name>
    <dbReference type="NCBI Taxonomy" id="1802567"/>
    <lineage>
        <taxon>Bacteria</taxon>
        <taxon>Bacillati</taxon>
        <taxon>Saganbacteria</taxon>
    </lineage>
</organism>
<feature type="modified residue" description="4-aspartylphosphate" evidence="2">
    <location>
        <position position="55"/>
    </location>
</feature>
<gene>
    <name evidence="4" type="ORF">A3H38_03345</name>
</gene>
<dbReference type="InterPro" id="IPR001789">
    <property type="entry name" value="Sig_transdc_resp-reg_receiver"/>
</dbReference>
<evidence type="ECO:0000313" key="5">
    <source>
        <dbReference type="Proteomes" id="UP000176938"/>
    </source>
</evidence>
<dbReference type="AlphaFoldDB" id="A0A1F4RG87"/>
<reference evidence="4 5" key="1">
    <citation type="journal article" date="2016" name="Nat. Commun.">
        <title>Thousands of microbial genomes shed light on interconnected biogeochemical processes in an aquifer system.</title>
        <authorList>
            <person name="Anantharaman K."/>
            <person name="Brown C.T."/>
            <person name="Hug L.A."/>
            <person name="Sharon I."/>
            <person name="Castelle C.J."/>
            <person name="Probst A.J."/>
            <person name="Thomas B.C."/>
            <person name="Singh A."/>
            <person name="Wilkins M.J."/>
            <person name="Karaoz U."/>
            <person name="Brodie E.L."/>
            <person name="Williams K.H."/>
            <person name="Hubbard S.S."/>
            <person name="Banfield J.F."/>
        </authorList>
    </citation>
    <scope>NUCLEOTIDE SEQUENCE [LARGE SCALE GENOMIC DNA]</scope>
</reference>
<dbReference type="PROSITE" id="PS50110">
    <property type="entry name" value="RESPONSE_REGULATORY"/>
    <property type="match status" value="1"/>
</dbReference>
<feature type="domain" description="Response regulatory" evidence="3">
    <location>
        <begin position="5"/>
        <end position="120"/>
    </location>
</feature>
<dbReference type="Gene3D" id="3.40.50.2300">
    <property type="match status" value="1"/>
</dbReference>
<proteinExistence type="predicted"/>
<dbReference type="PANTHER" id="PTHR44591:SF3">
    <property type="entry name" value="RESPONSE REGULATORY DOMAIN-CONTAINING PROTEIN"/>
    <property type="match status" value="1"/>
</dbReference>
<dbReference type="Pfam" id="PF00072">
    <property type="entry name" value="Response_reg"/>
    <property type="match status" value="1"/>
</dbReference>
<dbReference type="PANTHER" id="PTHR44591">
    <property type="entry name" value="STRESS RESPONSE REGULATOR PROTEIN 1"/>
    <property type="match status" value="1"/>
</dbReference>
<dbReference type="InterPro" id="IPR050595">
    <property type="entry name" value="Bact_response_regulator"/>
</dbReference>
<dbReference type="InterPro" id="IPR011006">
    <property type="entry name" value="CheY-like_superfamily"/>
</dbReference>
<evidence type="ECO:0000259" key="3">
    <source>
        <dbReference type="PROSITE" id="PS50110"/>
    </source>
</evidence>
<dbReference type="GO" id="GO:0000160">
    <property type="term" value="P:phosphorelay signal transduction system"/>
    <property type="evidence" value="ECO:0007669"/>
    <property type="project" value="InterPro"/>
</dbReference>
<dbReference type="EMBL" id="METP01000007">
    <property type="protein sequence ID" value="OGC07224.1"/>
    <property type="molecule type" value="Genomic_DNA"/>
</dbReference>
<sequence length="120" mass="13518">MTKKKILLIDDEKDIIDMVKIRLGVSGSYEVTTTYSGQAGVDQANSQDFDLVITDYNMPDLNGEEVIDAIKKVKPDLPLFLFSIYYDDDETISPAIRAKVDGLVRKPIDYAQLNEMINNL</sequence>
<dbReference type="SMART" id="SM00448">
    <property type="entry name" value="REC"/>
    <property type="match status" value="1"/>
</dbReference>
<dbReference type="SUPFAM" id="SSF52172">
    <property type="entry name" value="CheY-like"/>
    <property type="match status" value="1"/>
</dbReference>
<protein>
    <recommendedName>
        <fullName evidence="3">Response regulatory domain-containing protein</fullName>
    </recommendedName>
</protein>
<comment type="caution">
    <text evidence="4">The sequence shown here is derived from an EMBL/GenBank/DDBJ whole genome shotgun (WGS) entry which is preliminary data.</text>
</comment>
<name>A0A1F4RG87_UNCSA</name>
<dbReference type="Proteomes" id="UP000176938">
    <property type="component" value="Unassembled WGS sequence"/>
</dbReference>
<dbReference type="CDD" id="cd00156">
    <property type="entry name" value="REC"/>
    <property type="match status" value="1"/>
</dbReference>
<evidence type="ECO:0000256" key="1">
    <source>
        <dbReference type="ARBA" id="ARBA00022553"/>
    </source>
</evidence>
<evidence type="ECO:0000256" key="2">
    <source>
        <dbReference type="PROSITE-ProRule" id="PRU00169"/>
    </source>
</evidence>
<accession>A0A1F4RG87</accession>
<keyword evidence="1 2" id="KW-0597">Phosphoprotein</keyword>